<evidence type="ECO:0000256" key="12">
    <source>
        <dbReference type="ARBA" id="ARBA00023136"/>
    </source>
</evidence>
<dbReference type="EMBL" id="HBUF01326248">
    <property type="protein sequence ID" value="CAG6695967.1"/>
    <property type="molecule type" value="Transcribed_RNA"/>
</dbReference>
<dbReference type="Gene3D" id="3.90.550.50">
    <property type="match status" value="1"/>
</dbReference>
<dbReference type="FunFam" id="3.90.550.50:FF:000018">
    <property type="entry name" value="Hexosyltransferase"/>
    <property type="match status" value="1"/>
</dbReference>
<keyword evidence="11 15" id="KW-0333">Golgi apparatus</keyword>
<keyword evidence="8 15" id="KW-0812">Transmembrane</keyword>
<evidence type="ECO:0000256" key="1">
    <source>
        <dbReference type="ARBA" id="ARBA00001936"/>
    </source>
</evidence>
<comment type="pathway">
    <text evidence="3">Glycan metabolism; chondroitin sulfate biosynthesis.</text>
</comment>
<dbReference type="PANTHER" id="PTHR11214">
    <property type="entry name" value="BETA-1,3-N-ACETYLGLUCOSAMINYLTRANSFERASE"/>
    <property type="match status" value="1"/>
</dbReference>
<dbReference type="GO" id="GO:0000139">
    <property type="term" value="C:Golgi membrane"/>
    <property type="evidence" value="ECO:0007669"/>
    <property type="project" value="UniProtKB-SubCell"/>
</dbReference>
<comment type="cofactor">
    <cofactor evidence="1">
        <name>Mn(2+)</name>
        <dbReference type="ChEBI" id="CHEBI:29035"/>
    </cofactor>
</comment>
<comment type="pathway">
    <text evidence="4">Glycan metabolism; heparan sulfate biosynthesis.</text>
</comment>
<evidence type="ECO:0000256" key="9">
    <source>
        <dbReference type="ARBA" id="ARBA00022968"/>
    </source>
</evidence>
<dbReference type="EC" id="2.4.1.-" evidence="15"/>
<evidence type="ECO:0000256" key="15">
    <source>
        <dbReference type="RuleBase" id="RU363063"/>
    </source>
</evidence>
<keyword evidence="6 15" id="KW-0328">Glycosyltransferase</keyword>
<evidence type="ECO:0000256" key="7">
    <source>
        <dbReference type="ARBA" id="ARBA00022679"/>
    </source>
</evidence>
<feature type="transmembrane region" description="Helical" evidence="15">
    <location>
        <begin position="10"/>
        <end position="29"/>
    </location>
</feature>
<evidence type="ECO:0000256" key="11">
    <source>
        <dbReference type="ARBA" id="ARBA00023034"/>
    </source>
</evidence>
<evidence type="ECO:0000256" key="13">
    <source>
        <dbReference type="ARBA" id="ARBA00023180"/>
    </source>
</evidence>
<organism evidence="16">
    <name type="scientific">Cacopsylla melanoneura</name>
    <dbReference type="NCBI Taxonomy" id="428564"/>
    <lineage>
        <taxon>Eukaryota</taxon>
        <taxon>Metazoa</taxon>
        <taxon>Ecdysozoa</taxon>
        <taxon>Arthropoda</taxon>
        <taxon>Hexapoda</taxon>
        <taxon>Insecta</taxon>
        <taxon>Pterygota</taxon>
        <taxon>Neoptera</taxon>
        <taxon>Paraneoptera</taxon>
        <taxon>Hemiptera</taxon>
        <taxon>Sternorrhyncha</taxon>
        <taxon>Psylloidea</taxon>
        <taxon>Psyllidae</taxon>
        <taxon>Psyllinae</taxon>
        <taxon>Cacopsylla</taxon>
    </lineage>
</organism>
<keyword evidence="10 15" id="KW-1133">Transmembrane helix</keyword>
<evidence type="ECO:0000256" key="5">
    <source>
        <dbReference type="ARBA" id="ARBA00008661"/>
    </source>
</evidence>
<name>A0A8D8U4N6_9HEMI</name>
<evidence type="ECO:0000313" key="16">
    <source>
        <dbReference type="EMBL" id="CAG6695967.1"/>
    </source>
</evidence>
<comment type="similarity">
    <text evidence="5 15">Belongs to the glycosyltransferase 31 family.</text>
</comment>
<proteinExistence type="inferred from homology"/>
<dbReference type="GO" id="GO:0047220">
    <property type="term" value="F:galactosylxylosylprotein 3-beta-galactosyltransferase activity"/>
    <property type="evidence" value="ECO:0007669"/>
    <property type="project" value="TreeGrafter"/>
</dbReference>
<dbReference type="AlphaFoldDB" id="A0A8D8U4N6"/>
<keyword evidence="14" id="KW-0464">Manganese</keyword>
<evidence type="ECO:0000256" key="14">
    <source>
        <dbReference type="ARBA" id="ARBA00023211"/>
    </source>
</evidence>
<keyword evidence="12 15" id="KW-0472">Membrane</keyword>
<sequence length="351" mass="41420">MKLRIVKYKFLWFLCSFILGCAITLYYISKVDHISSPHTSLSKYKNLKHSYFLVILILTSSKNYIRRKNIRETWIKSIEKYQVKYLFSIGNKDHVLDLKLKEEIHQHDDILLLNQVPDEFTSLSQKVLHTMKYISEHYDFQYLLKCDDDTFVRVPNIIHELEHKFHYDKKLYWGYFDGRARVKRLGKYKENNWFLCDRYLPYALGGGYVLSQSLVKFISQNSDMLSLYTCEDVSVGVWLSGLDITRYHDVRFDTEFQSRGCNNSYLIVHKQNMHQLYNSLMLSNQVRIVSFQTEGIGNNILCKGKLFLLSTNKLPIGQRSEGNLLLYPYVTSSLRTAQFCINWTVLLNKLS</sequence>
<feature type="transmembrane region" description="Helical" evidence="15">
    <location>
        <begin position="49"/>
        <end position="65"/>
    </location>
</feature>
<evidence type="ECO:0000256" key="6">
    <source>
        <dbReference type="ARBA" id="ARBA00022676"/>
    </source>
</evidence>
<keyword evidence="13" id="KW-0325">Glycoprotein</keyword>
<evidence type="ECO:0000256" key="2">
    <source>
        <dbReference type="ARBA" id="ARBA00004323"/>
    </source>
</evidence>
<accession>A0A8D8U4N6</accession>
<evidence type="ECO:0000256" key="10">
    <source>
        <dbReference type="ARBA" id="ARBA00022989"/>
    </source>
</evidence>
<reference evidence="16" key="1">
    <citation type="submission" date="2021-05" db="EMBL/GenBank/DDBJ databases">
        <authorList>
            <person name="Alioto T."/>
            <person name="Alioto T."/>
            <person name="Gomez Garrido J."/>
        </authorList>
    </citation>
    <scope>NUCLEOTIDE SEQUENCE</scope>
</reference>
<dbReference type="PANTHER" id="PTHR11214:SF3">
    <property type="entry name" value="BETA-1,3-GALACTOSYLTRANSFERASE 6"/>
    <property type="match status" value="1"/>
</dbReference>
<dbReference type="InterPro" id="IPR002659">
    <property type="entry name" value="Glyco_trans_31"/>
</dbReference>
<protein>
    <recommendedName>
        <fullName evidence="15">Hexosyltransferase</fullName>
        <ecNumber evidence="15">2.4.1.-</ecNumber>
    </recommendedName>
</protein>
<evidence type="ECO:0000256" key="4">
    <source>
        <dbReference type="ARBA" id="ARBA00005093"/>
    </source>
</evidence>
<dbReference type="GO" id="GO:0006493">
    <property type="term" value="P:protein O-linked glycosylation"/>
    <property type="evidence" value="ECO:0007669"/>
    <property type="project" value="TreeGrafter"/>
</dbReference>
<dbReference type="EMBL" id="HBUF01326249">
    <property type="protein sequence ID" value="CAG6695969.1"/>
    <property type="molecule type" value="Transcribed_RNA"/>
</dbReference>
<keyword evidence="9" id="KW-0735">Signal-anchor</keyword>
<dbReference type="Pfam" id="PF01762">
    <property type="entry name" value="Galactosyl_T"/>
    <property type="match status" value="1"/>
</dbReference>
<comment type="caution">
    <text evidence="15">Lacks conserved residue(s) required for the propagation of feature annotation.</text>
</comment>
<comment type="subcellular location">
    <subcellularLocation>
        <location evidence="2 15">Golgi apparatus membrane</location>
        <topology evidence="2 15">Single-pass type II membrane protein</topology>
    </subcellularLocation>
</comment>
<dbReference type="PROSITE" id="PS51257">
    <property type="entry name" value="PROKAR_LIPOPROTEIN"/>
    <property type="match status" value="1"/>
</dbReference>
<evidence type="ECO:0000256" key="8">
    <source>
        <dbReference type="ARBA" id="ARBA00022692"/>
    </source>
</evidence>
<dbReference type="GO" id="GO:0006024">
    <property type="term" value="P:glycosaminoglycan biosynthetic process"/>
    <property type="evidence" value="ECO:0007669"/>
    <property type="project" value="UniProtKB-ARBA"/>
</dbReference>
<keyword evidence="7 16" id="KW-0808">Transferase</keyword>
<evidence type="ECO:0000256" key="3">
    <source>
        <dbReference type="ARBA" id="ARBA00004840"/>
    </source>
</evidence>
<dbReference type="EMBL" id="HBUF01326247">
    <property type="protein sequence ID" value="CAG6695965.1"/>
    <property type="molecule type" value="Transcribed_RNA"/>
</dbReference>